<proteinExistence type="inferred from homology"/>
<protein>
    <submittedName>
        <fullName evidence="3">F420H(2)-dependent quinone reductase</fullName>
    </submittedName>
</protein>
<sequence>MASFNDSIIETFRANDGVVGGHWEGKALVLLHHIGRRSGKEFVTPLVAAPDGDAYVICGSLGGAPEDPQWVANLEAASGPATIELGVATVIADYQVVRPGDPRWENLYGIWRDYWPDAREYEKKTTRKFPVVRLQIPPSA</sequence>
<name>A0ABQ4F4R2_9ACTN</name>
<keyword evidence="4" id="KW-1185">Reference proteome</keyword>
<gene>
    <name evidence="3" type="ORF">Pma05_84770</name>
</gene>
<dbReference type="RefSeq" id="WP_203863118.1">
    <property type="nucleotide sequence ID" value="NZ_BAAAZQ010000068.1"/>
</dbReference>
<evidence type="ECO:0000313" key="3">
    <source>
        <dbReference type="EMBL" id="GIH01905.1"/>
    </source>
</evidence>
<evidence type="ECO:0000256" key="1">
    <source>
        <dbReference type="ARBA" id="ARBA00008710"/>
    </source>
</evidence>
<dbReference type="PANTHER" id="PTHR39428:SF1">
    <property type="entry name" value="F420H(2)-DEPENDENT QUINONE REDUCTASE RV1261C"/>
    <property type="match status" value="1"/>
</dbReference>
<evidence type="ECO:0000313" key="4">
    <source>
        <dbReference type="Proteomes" id="UP000621500"/>
    </source>
</evidence>
<organism evidence="3 4">
    <name type="scientific">Plantactinospora mayteni</name>
    <dbReference type="NCBI Taxonomy" id="566021"/>
    <lineage>
        <taxon>Bacteria</taxon>
        <taxon>Bacillati</taxon>
        <taxon>Actinomycetota</taxon>
        <taxon>Actinomycetes</taxon>
        <taxon>Micromonosporales</taxon>
        <taxon>Micromonosporaceae</taxon>
        <taxon>Plantactinospora</taxon>
    </lineage>
</organism>
<dbReference type="EMBL" id="BONX01000100">
    <property type="protein sequence ID" value="GIH01905.1"/>
    <property type="molecule type" value="Genomic_DNA"/>
</dbReference>
<dbReference type="InterPro" id="IPR004378">
    <property type="entry name" value="F420H2_quin_Rdtase"/>
</dbReference>
<dbReference type="InterPro" id="IPR012349">
    <property type="entry name" value="Split_barrel_FMN-bd"/>
</dbReference>
<comment type="catalytic activity">
    <reaction evidence="2">
        <text>oxidized coenzyme F420-(gamma-L-Glu)(n) + a quinol + H(+) = reduced coenzyme F420-(gamma-L-Glu)(n) + a quinone</text>
        <dbReference type="Rhea" id="RHEA:39663"/>
        <dbReference type="Rhea" id="RHEA-COMP:12939"/>
        <dbReference type="Rhea" id="RHEA-COMP:14378"/>
        <dbReference type="ChEBI" id="CHEBI:15378"/>
        <dbReference type="ChEBI" id="CHEBI:24646"/>
        <dbReference type="ChEBI" id="CHEBI:132124"/>
        <dbReference type="ChEBI" id="CHEBI:133980"/>
        <dbReference type="ChEBI" id="CHEBI:139511"/>
    </reaction>
</comment>
<dbReference type="NCBIfam" id="TIGR00026">
    <property type="entry name" value="hi_GC_TIGR00026"/>
    <property type="match status" value="1"/>
</dbReference>
<comment type="caution">
    <text evidence="3">The sequence shown here is derived from an EMBL/GenBank/DDBJ whole genome shotgun (WGS) entry which is preliminary data.</text>
</comment>
<reference evidence="3 4" key="1">
    <citation type="submission" date="2021-01" db="EMBL/GenBank/DDBJ databases">
        <title>Whole genome shotgun sequence of Plantactinospora mayteni NBRC 109088.</title>
        <authorList>
            <person name="Komaki H."/>
            <person name="Tamura T."/>
        </authorList>
    </citation>
    <scope>NUCLEOTIDE SEQUENCE [LARGE SCALE GENOMIC DNA]</scope>
    <source>
        <strain evidence="3 4">NBRC 109088</strain>
    </source>
</reference>
<dbReference type="PANTHER" id="PTHR39428">
    <property type="entry name" value="F420H(2)-DEPENDENT QUINONE REDUCTASE RV1261C"/>
    <property type="match status" value="1"/>
</dbReference>
<dbReference type="Gene3D" id="2.30.110.10">
    <property type="entry name" value="Electron Transport, Fmn-binding Protein, Chain A"/>
    <property type="match status" value="1"/>
</dbReference>
<dbReference type="Pfam" id="PF04075">
    <property type="entry name" value="F420H2_quin_red"/>
    <property type="match status" value="1"/>
</dbReference>
<dbReference type="Proteomes" id="UP000621500">
    <property type="component" value="Unassembled WGS sequence"/>
</dbReference>
<evidence type="ECO:0000256" key="2">
    <source>
        <dbReference type="ARBA" id="ARBA00049106"/>
    </source>
</evidence>
<comment type="similarity">
    <text evidence="1">Belongs to the F420H(2)-dependent quinone reductase family.</text>
</comment>
<accession>A0ABQ4F4R2</accession>